<sequence length="457" mass="49937">MSLSRNIVVLRRLSYKSSFAFGTNLRCAAASTTSRCGCNFSSIGSISNNNSNNNTSPVIRWGILSTGRIASDFVKAMSLVENAKAVAVAARSSTSASTFASLHSIPTHHTSYQELISNPNIDIIYIATIADHHYTYAKASILAGKHVLIEKPMTLSHSQTLELITLAQSKHVFLMEGMWTRCFPALHKLRELIASNDIGPIVYVQGDFGYAFPSEYSSSDRIWFPNSGGITYDVGMYIAQFGRIAFPKSKIKDVQAVGTMKNGVDYTVMATVTYDRSLACENSNGGSEHNADDIMCSNESSSTSSEEGSTVGMLQMVLTGASNTEERCVLQGTLGRIILDGPFHVPQRLRVVYNDGRRRGESDNSSSGNSNNSNNSIDVSGCTDSNNNNEVVHDFPLHKDPYQGEWNNPGSIGLVYQINEVADALRMGKTECDSFTWQDSLDVARIIDKIVRQVRGK</sequence>
<dbReference type="InterPro" id="IPR050984">
    <property type="entry name" value="Gfo/Idh/MocA_domain"/>
</dbReference>
<dbReference type="Pfam" id="PF22725">
    <property type="entry name" value="GFO_IDH_MocA_C3"/>
    <property type="match status" value="1"/>
</dbReference>
<feature type="compositionally biased region" description="Low complexity" evidence="6">
    <location>
        <begin position="297"/>
        <end position="309"/>
    </location>
</feature>
<comment type="similarity">
    <text evidence="1">Belongs to the Gfo/Idh/MocA family.</text>
</comment>
<evidence type="ECO:0000259" key="7">
    <source>
        <dbReference type="Pfam" id="PF01408"/>
    </source>
</evidence>
<feature type="domain" description="GFO/IDH/MocA-like oxidoreductase" evidence="8">
    <location>
        <begin position="187"/>
        <end position="276"/>
    </location>
</feature>
<dbReference type="InterPro" id="IPR055170">
    <property type="entry name" value="GFO_IDH_MocA-like_dom"/>
</dbReference>
<evidence type="ECO:0000256" key="6">
    <source>
        <dbReference type="SAM" id="MobiDB-lite"/>
    </source>
</evidence>
<keyword evidence="10" id="KW-1185">Reference proteome</keyword>
<keyword evidence="2" id="KW-0560">Oxidoreductase</keyword>
<dbReference type="InterPro" id="IPR036291">
    <property type="entry name" value="NAD(P)-bd_dom_sf"/>
</dbReference>
<comment type="caution">
    <text evidence="9">The sequence shown here is derived from an EMBL/GenBank/DDBJ whole genome shotgun (WGS) entry which is preliminary data.</text>
</comment>
<name>A0ABD3MB05_9STRA</name>
<evidence type="ECO:0000259" key="8">
    <source>
        <dbReference type="Pfam" id="PF22725"/>
    </source>
</evidence>
<evidence type="ECO:0000256" key="1">
    <source>
        <dbReference type="ARBA" id="ARBA00010928"/>
    </source>
</evidence>
<dbReference type="SUPFAM" id="SSF55347">
    <property type="entry name" value="Glyceraldehyde-3-phosphate dehydrogenase-like, C-terminal domain"/>
    <property type="match status" value="1"/>
</dbReference>
<feature type="region of interest" description="Disordered" evidence="6">
    <location>
        <begin position="283"/>
        <end position="309"/>
    </location>
</feature>
<proteinExistence type="inferred from homology"/>
<protein>
    <recommendedName>
        <fullName evidence="3">D-xylose 1-dehydrogenase (NADP(+), D-xylono-1,5-lactone-forming)</fullName>
        <ecNumber evidence="3">1.1.1.179</ecNumber>
    </recommendedName>
    <alternativeName>
        <fullName evidence="4">D-xylose-NADP dehydrogenase</fullName>
    </alternativeName>
</protein>
<dbReference type="Gene3D" id="3.30.360.10">
    <property type="entry name" value="Dihydrodipicolinate Reductase, domain 2"/>
    <property type="match status" value="1"/>
</dbReference>
<comment type="catalytic activity">
    <reaction evidence="5">
        <text>D-xylose + NADP(+) = D-xylono-1,5-lactone + NADPH + H(+)</text>
        <dbReference type="Rhea" id="RHEA:22000"/>
        <dbReference type="ChEBI" id="CHEBI:15378"/>
        <dbReference type="ChEBI" id="CHEBI:15867"/>
        <dbReference type="ChEBI" id="CHEBI:53455"/>
        <dbReference type="ChEBI" id="CHEBI:57783"/>
        <dbReference type="ChEBI" id="CHEBI:58349"/>
        <dbReference type="EC" id="1.1.1.179"/>
    </reaction>
</comment>
<dbReference type="EMBL" id="JALLBG020000155">
    <property type="protein sequence ID" value="KAL3761221.1"/>
    <property type="molecule type" value="Genomic_DNA"/>
</dbReference>
<reference evidence="9 10" key="1">
    <citation type="submission" date="2024-10" db="EMBL/GenBank/DDBJ databases">
        <title>Updated reference genomes for cyclostephanoid diatoms.</title>
        <authorList>
            <person name="Roberts W.R."/>
            <person name="Alverson A.J."/>
        </authorList>
    </citation>
    <scope>NUCLEOTIDE SEQUENCE [LARGE SCALE GENOMIC DNA]</scope>
    <source>
        <strain evidence="9 10">AJA232-27</strain>
    </source>
</reference>
<evidence type="ECO:0000256" key="4">
    <source>
        <dbReference type="ARBA" id="ARBA00042988"/>
    </source>
</evidence>
<evidence type="ECO:0000256" key="2">
    <source>
        <dbReference type="ARBA" id="ARBA00023002"/>
    </source>
</evidence>
<feature type="region of interest" description="Disordered" evidence="6">
    <location>
        <begin position="357"/>
        <end position="402"/>
    </location>
</feature>
<dbReference type="Proteomes" id="UP001530293">
    <property type="component" value="Unassembled WGS sequence"/>
</dbReference>
<gene>
    <name evidence="9" type="ORF">ACHAWU_007038</name>
</gene>
<dbReference type="Pfam" id="PF01408">
    <property type="entry name" value="GFO_IDH_MocA"/>
    <property type="match status" value="1"/>
</dbReference>
<evidence type="ECO:0000313" key="9">
    <source>
        <dbReference type="EMBL" id="KAL3761221.1"/>
    </source>
</evidence>
<dbReference type="InterPro" id="IPR000683">
    <property type="entry name" value="Gfo/Idh/MocA-like_OxRdtase_N"/>
</dbReference>
<evidence type="ECO:0000256" key="5">
    <source>
        <dbReference type="ARBA" id="ARBA00049233"/>
    </source>
</evidence>
<feature type="compositionally biased region" description="Low complexity" evidence="6">
    <location>
        <begin position="364"/>
        <end position="376"/>
    </location>
</feature>
<evidence type="ECO:0000313" key="10">
    <source>
        <dbReference type="Proteomes" id="UP001530293"/>
    </source>
</evidence>
<dbReference type="GO" id="GO:0047837">
    <property type="term" value="F:D-xylose 1-dehydrogenase (NADP+) activity"/>
    <property type="evidence" value="ECO:0007669"/>
    <property type="project" value="UniProtKB-EC"/>
</dbReference>
<dbReference type="EC" id="1.1.1.179" evidence="3"/>
<dbReference type="Gene3D" id="3.40.50.720">
    <property type="entry name" value="NAD(P)-binding Rossmann-like Domain"/>
    <property type="match status" value="1"/>
</dbReference>
<dbReference type="AlphaFoldDB" id="A0ABD3MB05"/>
<dbReference type="PANTHER" id="PTHR22604:SF105">
    <property type="entry name" value="TRANS-1,2-DIHYDROBENZENE-1,2-DIOL DEHYDROGENASE"/>
    <property type="match status" value="1"/>
</dbReference>
<organism evidence="9 10">
    <name type="scientific">Discostella pseudostelligera</name>
    <dbReference type="NCBI Taxonomy" id="259834"/>
    <lineage>
        <taxon>Eukaryota</taxon>
        <taxon>Sar</taxon>
        <taxon>Stramenopiles</taxon>
        <taxon>Ochrophyta</taxon>
        <taxon>Bacillariophyta</taxon>
        <taxon>Coscinodiscophyceae</taxon>
        <taxon>Thalassiosirophycidae</taxon>
        <taxon>Stephanodiscales</taxon>
        <taxon>Stephanodiscaceae</taxon>
        <taxon>Discostella</taxon>
    </lineage>
</organism>
<evidence type="ECO:0000256" key="3">
    <source>
        <dbReference type="ARBA" id="ARBA00038984"/>
    </source>
</evidence>
<dbReference type="SUPFAM" id="SSF51735">
    <property type="entry name" value="NAD(P)-binding Rossmann-fold domains"/>
    <property type="match status" value="1"/>
</dbReference>
<dbReference type="PANTHER" id="PTHR22604">
    <property type="entry name" value="OXIDOREDUCTASES"/>
    <property type="match status" value="1"/>
</dbReference>
<feature type="domain" description="Gfo/Idh/MocA-like oxidoreductase N-terminal" evidence="7">
    <location>
        <begin position="59"/>
        <end position="177"/>
    </location>
</feature>
<feature type="compositionally biased region" description="Basic and acidic residues" evidence="6">
    <location>
        <begin position="391"/>
        <end position="402"/>
    </location>
</feature>
<accession>A0ABD3MB05</accession>